<dbReference type="SUPFAM" id="SSF54427">
    <property type="entry name" value="NTF2-like"/>
    <property type="match status" value="1"/>
</dbReference>
<evidence type="ECO:0000313" key="4">
    <source>
        <dbReference type="Proteomes" id="UP001141806"/>
    </source>
</evidence>
<protein>
    <recommendedName>
        <fullName evidence="2">SnoaL-like domain-containing protein</fullName>
    </recommendedName>
</protein>
<keyword evidence="4" id="KW-1185">Reference proteome</keyword>
<sequence length="228" mass="26827">MHKLILNRQHSISPESNSEYQPSPLTPSETIQQFYICINNKGRKELRELISNDCFFEDSSYSKAFEGKEEVMRFFEQLMESTGSNVKFNIERISEGDELTVWTTWHLDWKGKRIPFTRGCSFYECSEQKQRLMIKKARVMIESPIKPGVLVLTLLKMVAYIFDNFPMATERFLQRPYDILNLLLKIYSIFLEPIINPILIFYINLWKLISQTLAFILGILIAMSKIFK</sequence>
<gene>
    <name evidence="3" type="ORF">NE237_012625</name>
</gene>
<keyword evidence="1" id="KW-1133">Transmembrane helix</keyword>
<dbReference type="Gene3D" id="3.10.450.50">
    <property type="match status" value="1"/>
</dbReference>
<dbReference type="InterPro" id="IPR037401">
    <property type="entry name" value="SnoaL-like"/>
</dbReference>
<dbReference type="AlphaFoldDB" id="A0A9Q0H1F2"/>
<dbReference type="EMBL" id="JAMYWD010000011">
    <property type="protein sequence ID" value="KAJ4955842.1"/>
    <property type="molecule type" value="Genomic_DNA"/>
</dbReference>
<proteinExistence type="predicted"/>
<comment type="caution">
    <text evidence="3">The sequence shown here is derived from an EMBL/GenBank/DDBJ whole genome shotgun (WGS) entry which is preliminary data.</text>
</comment>
<evidence type="ECO:0000256" key="1">
    <source>
        <dbReference type="SAM" id="Phobius"/>
    </source>
</evidence>
<accession>A0A9Q0H1F2</accession>
<dbReference type="PANTHER" id="PTHR33698">
    <property type="entry name" value="NUCLEAR TRANSPORT FACTOR 2 (NTF2)-LIKE PROTEIN"/>
    <property type="match status" value="1"/>
</dbReference>
<feature type="transmembrane region" description="Helical" evidence="1">
    <location>
        <begin position="182"/>
        <end position="203"/>
    </location>
</feature>
<feature type="domain" description="SnoaL-like" evidence="2">
    <location>
        <begin position="31"/>
        <end position="126"/>
    </location>
</feature>
<organism evidence="3 4">
    <name type="scientific">Protea cynaroides</name>
    <dbReference type="NCBI Taxonomy" id="273540"/>
    <lineage>
        <taxon>Eukaryota</taxon>
        <taxon>Viridiplantae</taxon>
        <taxon>Streptophyta</taxon>
        <taxon>Embryophyta</taxon>
        <taxon>Tracheophyta</taxon>
        <taxon>Spermatophyta</taxon>
        <taxon>Magnoliopsida</taxon>
        <taxon>Proteales</taxon>
        <taxon>Proteaceae</taxon>
        <taxon>Protea</taxon>
    </lineage>
</organism>
<dbReference type="Pfam" id="PF12680">
    <property type="entry name" value="SnoaL_2"/>
    <property type="match status" value="1"/>
</dbReference>
<dbReference type="InterPro" id="IPR032710">
    <property type="entry name" value="NTF2-like_dom_sf"/>
</dbReference>
<evidence type="ECO:0000313" key="3">
    <source>
        <dbReference type="EMBL" id="KAJ4955842.1"/>
    </source>
</evidence>
<reference evidence="3" key="1">
    <citation type="journal article" date="2023" name="Plant J.">
        <title>The genome of the king protea, Protea cynaroides.</title>
        <authorList>
            <person name="Chang J."/>
            <person name="Duong T.A."/>
            <person name="Schoeman C."/>
            <person name="Ma X."/>
            <person name="Roodt D."/>
            <person name="Barker N."/>
            <person name="Li Z."/>
            <person name="Van de Peer Y."/>
            <person name="Mizrachi E."/>
        </authorList>
    </citation>
    <scope>NUCLEOTIDE SEQUENCE</scope>
    <source>
        <tissue evidence="3">Young leaves</tissue>
    </source>
</reference>
<dbReference type="PANTHER" id="PTHR33698:SF1">
    <property type="entry name" value="NUCLEAR TRANSPORT FACTOR 2 (NTF2) FAMILY PROTEIN"/>
    <property type="match status" value="1"/>
</dbReference>
<keyword evidence="1" id="KW-0472">Membrane</keyword>
<dbReference type="Proteomes" id="UP001141806">
    <property type="component" value="Unassembled WGS sequence"/>
</dbReference>
<evidence type="ECO:0000259" key="2">
    <source>
        <dbReference type="Pfam" id="PF12680"/>
    </source>
</evidence>
<keyword evidence="1" id="KW-0812">Transmembrane</keyword>
<feature type="transmembrane region" description="Helical" evidence="1">
    <location>
        <begin position="208"/>
        <end position="227"/>
    </location>
</feature>
<name>A0A9Q0H1F2_9MAGN</name>
<dbReference type="OrthoDB" id="1886670at2759"/>